<evidence type="ECO:0000313" key="2">
    <source>
        <dbReference type="EMBL" id="OSX61719.1"/>
    </source>
</evidence>
<name>A0A1X6MZC0_9APHY</name>
<dbReference type="GeneID" id="36324128"/>
<dbReference type="EMBL" id="KZ110598">
    <property type="protein sequence ID" value="OSX61719.1"/>
    <property type="molecule type" value="Genomic_DNA"/>
</dbReference>
<evidence type="ECO:0000259" key="1">
    <source>
        <dbReference type="Pfam" id="PF12937"/>
    </source>
</evidence>
<protein>
    <recommendedName>
        <fullName evidence="1">F-box domain-containing protein</fullName>
    </recommendedName>
</protein>
<dbReference type="SUPFAM" id="SSF52047">
    <property type="entry name" value="RNI-like"/>
    <property type="match status" value="1"/>
</dbReference>
<dbReference type="SUPFAM" id="SSF81383">
    <property type="entry name" value="F-box domain"/>
    <property type="match status" value="1"/>
</dbReference>
<dbReference type="OrthoDB" id="5297217at2759"/>
<dbReference type="InterPro" id="IPR032675">
    <property type="entry name" value="LRR_dom_sf"/>
</dbReference>
<dbReference type="InterPro" id="IPR036047">
    <property type="entry name" value="F-box-like_dom_sf"/>
</dbReference>
<dbReference type="Pfam" id="PF12937">
    <property type="entry name" value="F-box-like"/>
    <property type="match status" value="1"/>
</dbReference>
<organism evidence="2 3">
    <name type="scientific">Postia placenta MAD-698-R-SB12</name>
    <dbReference type="NCBI Taxonomy" id="670580"/>
    <lineage>
        <taxon>Eukaryota</taxon>
        <taxon>Fungi</taxon>
        <taxon>Dikarya</taxon>
        <taxon>Basidiomycota</taxon>
        <taxon>Agaricomycotina</taxon>
        <taxon>Agaricomycetes</taxon>
        <taxon>Polyporales</taxon>
        <taxon>Adustoporiaceae</taxon>
        <taxon>Rhodonia</taxon>
    </lineage>
</organism>
<dbReference type="InterPro" id="IPR001810">
    <property type="entry name" value="F-box_dom"/>
</dbReference>
<sequence length="477" mass="53680">MKRQKIAASCEDASSITTTADMSAEIGVFDPACIPVDILPLIFEHLTDRRDLHTCARLSKTFHAAATPILYRSLDSRVLKSRTGGWPVILHPARTLLERPEYAKYVRQVRLTGAMGTAMPELVRDCYEALRLCVNLESFRWIDDSSVLLNDEVLLGYLSILRDVPIKQLTIRTYLGLSEDIWTRLIEFRGLCEVSIWTMEGPPRILQGWSEKLGPSLTHLELGRCAGVPASILVSVISHLPHLRSLRLKGAPTSAILEILTFLPQLVMLDTEYFGSGFSRYVDVPVASLRELTVRTSSVDVRGPQQLWSWIQSLLPRPSLESFTLNAFSTQGDAAVPRQFLLTLVNMHKETLKTFTADSALLTLDDVRCLCALFPALESLSCSIAWCQDASQIEEAVSNGLNLHQLRLYTSWVPTRYGSERVKVPFTIEDARKMMLRDQSRLRVIVIGRDMYTGRWVQNSSRDGLEFEVICDVVHDS</sequence>
<dbReference type="AlphaFoldDB" id="A0A1X6MZC0"/>
<feature type="domain" description="F-box" evidence="1">
    <location>
        <begin position="33"/>
        <end position="75"/>
    </location>
</feature>
<dbReference type="Proteomes" id="UP000194127">
    <property type="component" value="Unassembled WGS sequence"/>
</dbReference>
<dbReference type="RefSeq" id="XP_024338513.1">
    <property type="nucleotide sequence ID" value="XM_024479178.1"/>
</dbReference>
<evidence type="ECO:0000313" key="3">
    <source>
        <dbReference type="Proteomes" id="UP000194127"/>
    </source>
</evidence>
<keyword evidence="3" id="KW-1185">Reference proteome</keyword>
<dbReference type="STRING" id="670580.A0A1X6MZC0"/>
<gene>
    <name evidence="2" type="ORF">POSPLADRAFT_1047003</name>
</gene>
<proteinExistence type="predicted"/>
<reference evidence="2 3" key="1">
    <citation type="submission" date="2017-04" db="EMBL/GenBank/DDBJ databases">
        <title>Genome Sequence of the Model Brown-Rot Fungus Postia placenta SB12.</title>
        <authorList>
            <consortium name="DOE Joint Genome Institute"/>
            <person name="Gaskell J."/>
            <person name="Kersten P."/>
            <person name="Larrondo L.F."/>
            <person name="Canessa P."/>
            <person name="Martinez D."/>
            <person name="Hibbett D."/>
            <person name="Schmoll M."/>
            <person name="Kubicek C.P."/>
            <person name="Martinez A.T."/>
            <person name="Yadav J."/>
            <person name="Master E."/>
            <person name="Magnuson J.K."/>
            <person name="James T."/>
            <person name="Yaver D."/>
            <person name="Berka R."/>
            <person name="Labutti K."/>
            <person name="Lipzen A."/>
            <person name="Aerts A."/>
            <person name="Barry K."/>
            <person name="Henrissat B."/>
            <person name="Blanchette R."/>
            <person name="Grigoriev I."/>
            <person name="Cullen D."/>
        </authorList>
    </citation>
    <scope>NUCLEOTIDE SEQUENCE [LARGE SCALE GENOMIC DNA]</scope>
    <source>
        <strain evidence="2 3">MAD-698-R-SB12</strain>
    </source>
</reference>
<accession>A0A1X6MZC0</accession>
<dbReference type="Gene3D" id="3.80.10.10">
    <property type="entry name" value="Ribonuclease Inhibitor"/>
    <property type="match status" value="1"/>
</dbReference>